<dbReference type="InterPro" id="IPR002528">
    <property type="entry name" value="MATE_fam"/>
</dbReference>
<keyword evidence="6 8" id="KW-1133">Transmembrane helix</keyword>
<keyword evidence="4" id="KW-1003">Cell membrane</keyword>
<proteinExistence type="inferred from homology"/>
<dbReference type="EMBL" id="BAUU01000007">
    <property type="protein sequence ID" value="GAE29853.1"/>
    <property type="molecule type" value="Genomic_DNA"/>
</dbReference>
<evidence type="ECO:0000256" key="2">
    <source>
        <dbReference type="ARBA" id="ARBA00010199"/>
    </source>
</evidence>
<dbReference type="Proteomes" id="UP000018895">
    <property type="component" value="Unassembled WGS sequence"/>
</dbReference>
<feature type="transmembrane region" description="Helical" evidence="8">
    <location>
        <begin position="258"/>
        <end position="283"/>
    </location>
</feature>
<keyword evidence="3" id="KW-0813">Transport</keyword>
<reference evidence="9" key="1">
    <citation type="journal article" date="2014" name="Genome Announc.">
        <title>Draft Genome Sequences of Three Alkaliphilic Bacillus Strains, Bacillus wakoensis JCM 9140T, Bacillus akibai JCM 9157T, and Bacillus hemicellulosilyticus JCM 9152T.</title>
        <authorList>
            <person name="Yuki M."/>
            <person name="Oshima K."/>
            <person name="Suda W."/>
            <person name="Oshida Y."/>
            <person name="Kitamura K."/>
            <person name="Iida T."/>
            <person name="Hattori M."/>
            <person name="Ohkuma M."/>
        </authorList>
    </citation>
    <scope>NUCLEOTIDE SEQUENCE [LARGE SCALE GENOMIC DNA]</scope>
    <source>
        <strain evidence="9">JCM 9152</strain>
    </source>
</reference>
<dbReference type="STRING" id="1236971.JCM9152_1239"/>
<sequence length="479" mass="53425">MNKILLMISFPIELFSFGEGVLMSNANVKHVSLIAVTWPIFIESLLHFSLRTADTFMLSQVSDEAVAAVGVANQIIMFMFFLFQFIATGTSVVIAQYIGAKKYGEIRKYTGNGIFINFIFGLLVAIVLIVCSSPLLSIFQLDQELFSQAQLFLMIVGGALVFQAMIVTMSVVIQTHGFTKETMYVSGGMNIINIFGNYLFIYGAFGFPQWGVLGVAISTATSQFLALIAFAFVLYYRVNLRLTWNDFSHIQKERLKKVLSIGIPSSMTIISYSSSQIVTTAFITLLGTQMLATRIYTLNVLFFVMVLGISLGRGSQILTGRLIGAGKMEEAYRQGIRNTRWSMALALAMTVLIVLVREPLLSLFSSDPEIIQMGAMLLLMGFLLEPGRCLNLVYGATLQAAGDARYLMLVSMLVIWMFSVPLYYILGIHFGWGLIGIWVAFIADEWVRGLALWARWRTRKWEEKALVKHGKQEKVDTAS</sequence>
<gene>
    <name evidence="9" type="ORF">JCM9152_1239</name>
</gene>
<dbReference type="GO" id="GO:0042910">
    <property type="term" value="F:xenobiotic transmembrane transporter activity"/>
    <property type="evidence" value="ECO:0007669"/>
    <property type="project" value="InterPro"/>
</dbReference>
<dbReference type="NCBIfam" id="TIGR00797">
    <property type="entry name" value="matE"/>
    <property type="match status" value="1"/>
</dbReference>
<feature type="transmembrane region" description="Helical" evidence="8">
    <location>
        <begin position="151"/>
        <end position="172"/>
    </location>
</feature>
<keyword evidence="10" id="KW-1185">Reference proteome</keyword>
<organism evidence="9 10">
    <name type="scientific">Halalkalibacter hemicellulosilyticusJCM 9152</name>
    <dbReference type="NCBI Taxonomy" id="1236971"/>
    <lineage>
        <taxon>Bacteria</taxon>
        <taxon>Bacillati</taxon>
        <taxon>Bacillota</taxon>
        <taxon>Bacilli</taxon>
        <taxon>Bacillales</taxon>
        <taxon>Bacillaceae</taxon>
        <taxon>Halalkalibacter</taxon>
    </lineage>
</organism>
<dbReference type="GO" id="GO:0005886">
    <property type="term" value="C:plasma membrane"/>
    <property type="evidence" value="ECO:0007669"/>
    <property type="project" value="UniProtKB-SubCell"/>
</dbReference>
<dbReference type="AlphaFoldDB" id="W4QDV4"/>
<dbReference type="CDD" id="cd13134">
    <property type="entry name" value="MATE_like_8"/>
    <property type="match status" value="1"/>
</dbReference>
<feature type="transmembrane region" description="Helical" evidence="8">
    <location>
        <begin position="432"/>
        <end position="454"/>
    </location>
</feature>
<feature type="transmembrane region" description="Helical" evidence="8">
    <location>
        <begin position="370"/>
        <end position="394"/>
    </location>
</feature>
<feature type="transmembrane region" description="Helical" evidence="8">
    <location>
        <begin position="70"/>
        <end position="94"/>
    </location>
</feature>
<feature type="transmembrane region" description="Helical" evidence="8">
    <location>
        <begin position="184"/>
        <end position="205"/>
    </location>
</feature>
<feature type="transmembrane region" description="Helical" evidence="8">
    <location>
        <begin position="295"/>
        <end position="312"/>
    </location>
</feature>
<feature type="transmembrane region" description="Helical" evidence="8">
    <location>
        <begin position="211"/>
        <end position="237"/>
    </location>
</feature>
<dbReference type="PANTHER" id="PTHR42925">
    <property type="entry name" value="MULTIDRUG AND TOXIN EFFLUX PROTEIN MATE FAMILY"/>
    <property type="match status" value="1"/>
</dbReference>
<protein>
    <submittedName>
        <fullName evidence="9">Multi antimicrobial extrusion protein</fullName>
    </submittedName>
</protein>
<dbReference type="PANTHER" id="PTHR42925:SF1">
    <property type="entry name" value="VIRULENCE FACTOR MVIN"/>
    <property type="match status" value="1"/>
</dbReference>
<dbReference type="InterPro" id="IPR048279">
    <property type="entry name" value="MdtK-like"/>
</dbReference>
<evidence type="ECO:0000256" key="6">
    <source>
        <dbReference type="ARBA" id="ARBA00022989"/>
    </source>
</evidence>
<keyword evidence="7 8" id="KW-0472">Membrane</keyword>
<comment type="similarity">
    <text evidence="2">Belongs to the multi antimicrobial extrusion (MATE) (TC 2.A.66.1) family.</text>
</comment>
<evidence type="ECO:0000256" key="5">
    <source>
        <dbReference type="ARBA" id="ARBA00022692"/>
    </source>
</evidence>
<dbReference type="Pfam" id="PF01554">
    <property type="entry name" value="MatE"/>
    <property type="match status" value="2"/>
</dbReference>
<evidence type="ECO:0000256" key="3">
    <source>
        <dbReference type="ARBA" id="ARBA00022448"/>
    </source>
</evidence>
<keyword evidence="5 8" id="KW-0812">Transmembrane</keyword>
<comment type="subcellular location">
    <subcellularLocation>
        <location evidence="1">Cell membrane</location>
        <topology evidence="1">Multi-pass membrane protein</topology>
    </subcellularLocation>
</comment>
<evidence type="ECO:0000256" key="8">
    <source>
        <dbReference type="SAM" id="Phobius"/>
    </source>
</evidence>
<dbReference type="PIRSF" id="PIRSF006603">
    <property type="entry name" value="DinF"/>
    <property type="match status" value="1"/>
</dbReference>
<name>W4QDV4_9BACI</name>
<dbReference type="InterPro" id="IPR047135">
    <property type="entry name" value="YsiQ"/>
</dbReference>
<feature type="transmembrane region" description="Helical" evidence="8">
    <location>
        <begin position="406"/>
        <end position="426"/>
    </location>
</feature>
<feature type="transmembrane region" description="Helical" evidence="8">
    <location>
        <begin position="31"/>
        <end position="50"/>
    </location>
</feature>
<accession>W4QDV4</accession>
<evidence type="ECO:0000313" key="10">
    <source>
        <dbReference type="Proteomes" id="UP000018895"/>
    </source>
</evidence>
<evidence type="ECO:0000256" key="7">
    <source>
        <dbReference type="ARBA" id="ARBA00023136"/>
    </source>
</evidence>
<feature type="transmembrane region" description="Helical" evidence="8">
    <location>
        <begin position="114"/>
        <end position="139"/>
    </location>
</feature>
<feature type="transmembrane region" description="Helical" evidence="8">
    <location>
        <begin position="343"/>
        <end position="364"/>
    </location>
</feature>
<evidence type="ECO:0000256" key="4">
    <source>
        <dbReference type="ARBA" id="ARBA00022475"/>
    </source>
</evidence>
<comment type="caution">
    <text evidence="9">The sequence shown here is derived from an EMBL/GenBank/DDBJ whole genome shotgun (WGS) entry which is preliminary data.</text>
</comment>
<evidence type="ECO:0000313" key="9">
    <source>
        <dbReference type="EMBL" id="GAE29853.1"/>
    </source>
</evidence>
<dbReference type="GO" id="GO:0015297">
    <property type="term" value="F:antiporter activity"/>
    <property type="evidence" value="ECO:0007669"/>
    <property type="project" value="InterPro"/>
</dbReference>
<evidence type="ECO:0000256" key="1">
    <source>
        <dbReference type="ARBA" id="ARBA00004651"/>
    </source>
</evidence>